<name>A0A1B7NP68_9EURO</name>
<organism evidence="1 2">
    <name type="scientific">Emergomyces africanus</name>
    <dbReference type="NCBI Taxonomy" id="1955775"/>
    <lineage>
        <taxon>Eukaryota</taxon>
        <taxon>Fungi</taxon>
        <taxon>Dikarya</taxon>
        <taxon>Ascomycota</taxon>
        <taxon>Pezizomycotina</taxon>
        <taxon>Eurotiomycetes</taxon>
        <taxon>Eurotiomycetidae</taxon>
        <taxon>Onygenales</taxon>
        <taxon>Ajellomycetaceae</taxon>
        <taxon>Emergomyces</taxon>
    </lineage>
</organism>
<gene>
    <name evidence="1" type="ORF">ACJ72_07123</name>
</gene>
<dbReference type="AlphaFoldDB" id="A0A1B7NP68"/>
<sequence>MYEFDLQIVTCWYWFQRHAPKMVASNFKPATTETVNNTTARQEPRDIGDTTNHQAISGIWTAQSRDKLVCLSTTRRRLCSGTLLSPEFRVQSLPLPSFDWLHSGGRAPLRPTEVEC</sequence>
<keyword evidence="2" id="KW-1185">Reference proteome</keyword>
<comment type="caution">
    <text evidence="1">The sequence shown here is derived from an EMBL/GenBank/DDBJ whole genome shotgun (WGS) entry which is preliminary data.</text>
</comment>
<accession>A0A1B7NP68</accession>
<protein>
    <submittedName>
        <fullName evidence="1">Uncharacterized protein</fullName>
    </submittedName>
</protein>
<proteinExistence type="predicted"/>
<evidence type="ECO:0000313" key="2">
    <source>
        <dbReference type="Proteomes" id="UP000091918"/>
    </source>
</evidence>
<dbReference type="Proteomes" id="UP000091918">
    <property type="component" value="Unassembled WGS sequence"/>
</dbReference>
<dbReference type="EMBL" id="LGUA01001440">
    <property type="protein sequence ID" value="OAX78568.1"/>
    <property type="molecule type" value="Genomic_DNA"/>
</dbReference>
<evidence type="ECO:0000313" key="1">
    <source>
        <dbReference type="EMBL" id="OAX78568.1"/>
    </source>
</evidence>
<reference evidence="1 2" key="1">
    <citation type="submission" date="2015-07" db="EMBL/GenBank/DDBJ databases">
        <title>Emmonsia species relationships and genome sequence.</title>
        <authorList>
            <person name="Cuomo C.A."/>
            <person name="Schwartz I.S."/>
            <person name="Kenyon C."/>
            <person name="de Hoog G.S."/>
            <person name="Govender N.P."/>
            <person name="Botha A."/>
            <person name="Moreno L."/>
            <person name="de Vries M."/>
            <person name="Munoz J.F."/>
            <person name="Stielow J.B."/>
        </authorList>
    </citation>
    <scope>NUCLEOTIDE SEQUENCE [LARGE SCALE GENOMIC DNA]</scope>
    <source>
        <strain evidence="1 2">CBS 136260</strain>
    </source>
</reference>